<organism evidence="1 2">
    <name type="scientific">Richelia sinica FACHB-800</name>
    <dbReference type="NCBI Taxonomy" id="1357546"/>
    <lineage>
        <taxon>Bacteria</taxon>
        <taxon>Bacillati</taxon>
        <taxon>Cyanobacteriota</taxon>
        <taxon>Cyanophyceae</taxon>
        <taxon>Nostocales</taxon>
        <taxon>Nostocaceae</taxon>
        <taxon>Richelia</taxon>
    </lineage>
</organism>
<gene>
    <name evidence="1" type="ORF">B6N60_01174</name>
</gene>
<protein>
    <submittedName>
        <fullName evidence="1">Uncharacterized protein</fullName>
    </submittedName>
</protein>
<evidence type="ECO:0000313" key="2">
    <source>
        <dbReference type="Proteomes" id="UP000683511"/>
    </source>
</evidence>
<dbReference type="EMBL" id="CP021056">
    <property type="protein sequence ID" value="QXE22491.1"/>
    <property type="molecule type" value="Genomic_DNA"/>
</dbReference>
<accession>A0A975T5A8</accession>
<proteinExistence type="predicted"/>
<dbReference type="Proteomes" id="UP000683511">
    <property type="component" value="Chromosome"/>
</dbReference>
<reference evidence="1" key="1">
    <citation type="submission" date="2017-04" db="EMBL/GenBank/DDBJ databases">
        <title>Genome deletions in a multicellular cyanobacterial endosymbiont for morphological adaptation in marine diatoms.</title>
        <authorList>
            <person name="Wang Y."/>
            <person name="Gao H."/>
            <person name="Li R."/>
            <person name="Xu X."/>
        </authorList>
    </citation>
    <scope>NUCLEOTIDE SEQUENCE</scope>
    <source>
        <strain evidence="1">FACHB 800</strain>
    </source>
</reference>
<name>A0A975T5A8_9NOST</name>
<evidence type="ECO:0000313" key="1">
    <source>
        <dbReference type="EMBL" id="QXE22491.1"/>
    </source>
</evidence>
<dbReference type="AlphaFoldDB" id="A0A975T5A8"/>
<sequence>MQIKSPELWWKIHLTSSLFILENIQIQLISLSGK</sequence>
<dbReference type="KEGG" id="rsin:B6N60_01174"/>
<keyword evidence="2" id="KW-1185">Reference proteome</keyword>